<proteinExistence type="predicted"/>
<protein>
    <submittedName>
        <fullName evidence="1">Uncharacterized protein</fullName>
    </submittedName>
</protein>
<feature type="non-terminal residue" evidence="1">
    <location>
        <position position="99"/>
    </location>
</feature>
<name>A0A0B7B409_9EUPU</name>
<organism evidence="1">
    <name type="scientific">Arion vulgaris</name>
    <dbReference type="NCBI Taxonomy" id="1028688"/>
    <lineage>
        <taxon>Eukaryota</taxon>
        <taxon>Metazoa</taxon>
        <taxon>Spiralia</taxon>
        <taxon>Lophotrochozoa</taxon>
        <taxon>Mollusca</taxon>
        <taxon>Gastropoda</taxon>
        <taxon>Heterobranchia</taxon>
        <taxon>Euthyneura</taxon>
        <taxon>Panpulmonata</taxon>
        <taxon>Eupulmonata</taxon>
        <taxon>Stylommatophora</taxon>
        <taxon>Helicina</taxon>
        <taxon>Arionoidea</taxon>
        <taxon>Arionidae</taxon>
        <taxon>Arion</taxon>
    </lineage>
</organism>
<feature type="non-terminal residue" evidence="1">
    <location>
        <position position="1"/>
    </location>
</feature>
<dbReference type="AlphaFoldDB" id="A0A0B7B409"/>
<sequence>RDNNKERLHLFALKSFDVGNIQVYNYTDTSKQPQSVYTIATRPVSVSSVTIQLNVEDLLTLCEAEIYGDTDCTAGKYGRNCEQKCNCANPSVPCFVSTG</sequence>
<accession>A0A0B7B409</accession>
<evidence type="ECO:0000313" key="1">
    <source>
        <dbReference type="EMBL" id="CEK88069.1"/>
    </source>
</evidence>
<dbReference type="EMBL" id="HACG01041204">
    <property type="protein sequence ID" value="CEK88069.1"/>
    <property type="molecule type" value="Transcribed_RNA"/>
</dbReference>
<gene>
    <name evidence="1" type="primary">ORF163018</name>
</gene>
<reference evidence="1" key="1">
    <citation type="submission" date="2014-12" db="EMBL/GenBank/DDBJ databases">
        <title>Insight into the proteome of Arion vulgaris.</title>
        <authorList>
            <person name="Aradska J."/>
            <person name="Bulat T."/>
            <person name="Smidak R."/>
            <person name="Sarate P."/>
            <person name="Gangsoo J."/>
            <person name="Sialana F."/>
            <person name="Bilban M."/>
            <person name="Lubec G."/>
        </authorList>
    </citation>
    <scope>NUCLEOTIDE SEQUENCE</scope>
    <source>
        <tissue evidence="1">Skin</tissue>
    </source>
</reference>